<feature type="region of interest" description="Disordered" evidence="11">
    <location>
        <begin position="334"/>
        <end position="361"/>
    </location>
</feature>
<evidence type="ECO:0000259" key="12">
    <source>
        <dbReference type="Pfam" id="PF03007"/>
    </source>
</evidence>
<dbReference type="Proteomes" id="UP001284601">
    <property type="component" value="Unassembled WGS sequence"/>
</dbReference>
<sequence>MERVSSISAALLQLESQAGQMHVGWVARVDAGAGGAPLDVGALRERVAQRLEQAPRFRHVVAPVDEHSGQLVWRDDPSFAVERHVEVCDEAVGGEDELRALVDGFLSQRFARERPLWRVLVVPRTRAGGAAIVGAAHRALCAGESTSTLRDLVFDRAGAGAGGRGARSARGVGGADDAGDDALALGEFRTAHRLGALAAARRDHGRIGATMRRAAYARTEGLLAPAPPSYLNAGALASGGARTLVTARLELGRLQRIAECGGTELHDVVLAIAAGALRRVALAAGQQPADLRALVPIDLGEHTLLGEEPCAVVELPVSERNPAARLRAIHATMGTARRPRRGGEGSGPAGAGGAAGTGGAG</sequence>
<dbReference type="PANTHER" id="PTHR31650:SF1">
    <property type="entry name" value="WAX ESTER SYNTHASE_DIACYLGLYCEROL ACYLTRANSFERASE 4-RELATED"/>
    <property type="match status" value="1"/>
</dbReference>
<reference evidence="13 14" key="2">
    <citation type="submission" date="2023-10" db="EMBL/GenBank/DDBJ databases">
        <authorList>
            <person name="Han X.F."/>
        </authorList>
    </citation>
    <scope>NUCLEOTIDE SEQUENCE [LARGE SCALE GENOMIC DNA]</scope>
    <source>
        <strain evidence="13 14">KCTC 39840</strain>
    </source>
</reference>
<dbReference type="InterPro" id="IPR045034">
    <property type="entry name" value="O-acyltransferase_WSD1-like"/>
</dbReference>
<evidence type="ECO:0000256" key="4">
    <source>
        <dbReference type="ARBA" id="ARBA00013244"/>
    </source>
</evidence>
<comment type="pathway">
    <text evidence="2">Lipid metabolism.</text>
</comment>
<dbReference type="RefSeq" id="WP_318600271.1">
    <property type="nucleotide sequence ID" value="NZ_JAWSTH010000104.1"/>
</dbReference>
<name>A0ABU4HZ85_9ACTN</name>
<feature type="non-terminal residue" evidence="13">
    <location>
        <position position="361"/>
    </location>
</feature>
<evidence type="ECO:0000313" key="13">
    <source>
        <dbReference type="EMBL" id="MDW5597800.1"/>
    </source>
</evidence>
<keyword evidence="14" id="KW-1185">Reference proteome</keyword>
<evidence type="ECO:0000256" key="2">
    <source>
        <dbReference type="ARBA" id="ARBA00005189"/>
    </source>
</evidence>
<dbReference type="PANTHER" id="PTHR31650">
    <property type="entry name" value="O-ACYLTRANSFERASE (WSD1-LIKE) FAMILY PROTEIN"/>
    <property type="match status" value="1"/>
</dbReference>
<evidence type="ECO:0000256" key="7">
    <source>
        <dbReference type="ARBA" id="ARBA00022798"/>
    </source>
</evidence>
<reference evidence="14" key="1">
    <citation type="submission" date="2023-07" db="EMBL/GenBank/DDBJ databases">
        <title>Conexibacter stalactiti sp. nov., isolated from stalactites in a lava cave and emended description of the genus Conexibacter.</title>
        <authorList>
            <person name="Lee S.D."/>
        </authorList>
    </citation>
    <scope>NUCLEOTIDE SEQUENCE [LARGE SCALE GENOMIC DNA]</scope>
    <source>
        <strain evidence="14">KCTC 39840</strain>
    </source>
</reference>
<feature type="domain" description="O-acyltransferase WSD1-like N-terminal" evidence="12">
    <location>
        <begin position="5"/>
        <end position="269"/>
    </location>
</feature>
<evidence type="ECO:0000256" key="8">
    <source>
        <dbReference type="ARBA" id="ARBA00023098"/>
    </source>
</evidence>
<keyword evidence="8" id="KW-0443">Lipid metabolism</keyword>
<dbReference type="Gene3D" id="3.30.559.10">
    <property type="entry name" value="Chloramphenicol acetyltransferase-like domain"/>
    <property type="match status" value="1"/>
</dbReference>
<keyword evidence="5" id="KW-0444">Lipid biosynthesis</keyword>
<keyword evidence="6" id="KW-0808">Transferase</keyword>
<feature type="compositionally biased region" description="Gly residues" evidence="11">
    <location>
        <begin position="344"/>
        <end position="361"/>
    </location>
</feature>
<accession>A0ABU4HZ85</accession>
<evidence type="ECO:0000256" key="10">
    <source>
        <dbReference type="ARBA" id="ARBA00048109"/>
    </source>
</evidence>
<comment type="caution">
    <text evidence="13">The sequence shown here is derived from an EMBL/GenBank/DDBJ whole genome shotgun (WGS) entry which is preliminary data.</text>
</comment>
<proteinExistence type="inferred from homology"/>
<evidence type="ECO:0000256" key="5">
    <source>
        <dbReference type="ARBA" id="ARBA00022516"/>
    </source>
</evidence>
<evidence type="ECO:0000256" key="3">
    <source>
        <dbReference type="ARBA" id="ARBA00009587"/>
    </source>
</evidence>
<organism evidence="13 14">
    <name type="scientific">Conexibacter stalactiti</name>
    <dbReference type="NCBI Taxonomy" id="1940611"/>
    <lineage>
        <taxon>Bacteria</taxon>
        <taxon>Bacillati</taxon>
        <taxon>Actinomycetota</taxon>
        <taxon>Thermoleophilia</taxon>
        <taxon>Solirubrobacterales</taxon>
        <taxon>Conexibacteraceae</taxon>
        <taxon>Conexibacter</taxon>
    </lineage>
</organism>
<gene>
    <name evidence="13" type="ORF">R7226_25835</name>
</gene>
<comment type="pathway">
    <text evidence="1">Glycerolipid metabolism; triacylglycerol biosynthesis.</text>
</comment>
<dbReference type="SUPFAM" id="SSF52777">
    <property type="entry name" value="CoA-dependent acyltransferases"/>
    <property type="match status" value="1"/>
</dbReference>
<evidence type="ECO:0000256" key="9">
    <source>
        <dbReference type="ARBA" id="ARBA00023315"/>
    </source>
</evidence>
<keyword evidence="7" id="KW-0319">Glycerol metabolism</keyword>
<evidence type="ECO:0000256" key="11">
    <source>
        <dbReference type="SAM" id="MobiDB-lite"/>
    </source>
</evidence>
<comment type="catalytic activity">
    <reaction evidence="10">
        <text>an acyl-CoA + a 1,2-diacyl-sn-glycerol = a triacyl-sn-glycerol + CoA</text>
        <dbReference type="Rhea" id="RHEA:10868"/>
        <dbReference type="ChEBI" id="CHEBI:17815"/>
        <dbReference type="ChEBI" id="CHEBI:57287"/>
        <dbReference type="ChEBI" id="CHEBI:58342"/>
        <dbReference type="ChEBI" id="CHEBI:64615"/>
        <dbReference type="EC" id="2.3.1.20"/>
    </reaction>
</comment>
<dbReference type="Pfam" id="PF03007">
    <property type="entry name" value="WS_DGAT_cat"/>
    <property type="match status" value="1"/>
</dbReference>
<keyword evidence="9" id="KW-0012">Acyltransferase</keyword>
<dbReference type="InterPro" id="IPR023213">
    <property type="entry name" value="CAT-like_dom_sf"/>
</dbReference>
<protein>
    <recommendedName>
        <fullName evidence="4">diacylglycerol O-acyltransferase</fullName>
        <ecNumber evidence="4">2.3.1.20</ecNumber>
    </recommendedName>
</protein>
<evidence type="ECO:0000256" key="6">
    <source>
        <dbReference type="ARBA" id="ARBA00022679"/>
    </source>
</evidence>
<dbReference type="EMBL" id="JAWSTH010000104">
    <property type="protein sequence ID" value="MDW5597800.1"/>
    <property type="molecule type" value="Genomic_DNA"/>
</dbReference>
<evidence type="ECO:0000313" key="14">
    <source>
        <dbReference type="Proteomes" id="UP001284601"/>
    </source>
</evidence>
<evidence type="ECO:0000256" key="1">
    <source>
        <dbReference type="ARBA" id="ARBA00004771"/>
    </source>
</evidence>
<comment type="similarity">
    <text evidence="3">Belongs to the long-chain O-acyltransferase family.</text>
</comment>
<dbReference type="InterPro" id="IPR004255">
    <property type="entry name" value="O-acyltransferase_WSD1_N"/>
</dbReference>
<dbReference type="EC" id="2.3.1.20" evidence="4"/>